<keyword evidence="1" id="KW-0732">Signal</keyword>
<accession>A0ABP7QJS1</accession>
<gene>
    <name evidence="2" type="ORF">GCM10022246_39480</name>
</gene>
<evidence type="ECO:0000256" key="1">
    <source>
        <dbReference type="SAM" id="SignalP"/>
    </source>
</evidence>
<name>A0ABP7QJS1_9SPHI</name>
<evidence type="ECO:0008006" key="4">
    <source>
        <dbReference type="Google" id="ProtNLM"/>
    </source>
</evidence>
<feature type="chain" id="PRO_5045477676" description="Lipoprotein" evidence="1">
    <location>
        <begin position="27"/>
        <end position="142"/>
    </location>
</feature>
<dbReference type="Proteomes" id="UP001501081">
    <property type="component" value="Unassembled WGS sequence"/>
</dbReference>
<protein>
    <recommendedName>
        <fullName evidence="4">Lipoprotein</fullName>
    </recommendedName>
</protein>
<sequence length="142" mass="15620">MFKSVKCLIYVVIALNLGSCSNNSNAPVIKFSADSSSIVIKNIDEASLFQVRNAYHTNPDSVNFISVLLTPNETDSLQNEEYIAGHTKLQGDSVLFVPEEPFLAGKSYLVESYIGVKFADGGKLLKGTIKHNLEPQQQVLKR</sequence>
<dbReference type="EMBL" id="BAABAK010000020">
    <property type="protein sequence ID" value="GAA3983753.1"/>
    <property type="molecule type" value="Genomic_DNA"/>
</dbReference>
<evidence type="ECO:0000313" key="3">
    <source>
        <dbReference type="Proteomes" id="UP001501081"/>
    </source>
</evidence>
<reference evidence="3" key="1">
    <citation type="journal article" date="2019" name="Int. J. Syst. Evol. Microbiol.">
        <title>The Global Catalogue of Microorganisms (GCM) 10K type strain sequencing project: providing services to taxonomists for standard genome sequencing and annotation.</title>
        <authorList>
            <consortium name="The Broad Institute Genomics Platform"/>
            <consortium name="The Broad Institute Genome Sequencing Center for Infectious Disease"/>
            <person name="Wu L."/>
            <person name="Ma J."/>
        </authorList>
    </citation>
    <scope>NUCLEOTIDE SEQUENCE [LARGE SCALE GENOMIC DNA]</scope>
    <source>
        <strain evidence="3">JCM 17338</strain>
    </source>
</reference>
<evidence type="ECO:0000313" key="2">
    <source>
        <dbReference type="EMBL" id="GAA3983753.1"/>
    </source>
</evidence>
<organism evidence="2 3">
    <name type="scientific">Pedobacter ginsengiterrae</name>
    <dbReference type="NCBI Taxonomy" id="871696"/>
    <lineage>
        <taxon>Bacteria</taxon>
        <taxon>Pseudomonadati</taxon>
        <taxon>Bacteroidota</taxon>
        <taxon>Sphingobacteriia</taxon>
        <taxon>Sphingobacteriales</taxon>
        <taxon>Sphingobacteriaceae</taxon>
        <taxon>Pedobacter</taxon>
    </lineage>
</organism>
<proteinExistence type="predicted"/>
<dbReference type="RefSeq" id="WP_344769833.1">
    <property type="nucleotide sequence ID" value="NZ_BAABAK010000020.1"/>
</dbReference>
<feature type="signal peptide" evidence="1">
    <location>
        <begin position="1"/>
        <end position="26"/>
    </location>
</feature>
<keyword evidence="3" id="KW-1185">Reference proteome</keyword>
<comment type="caution">
    <text evidence="2">The sequence shown here is derived from an EMBL/GenBank/DDBJ whole genome shotgun (WGS) entry which is preliminary data.</text>
</comment>